<evidence type="ECO:0000313" key="2">
    <source>
        <dbReference type="Proteomes" id="UP001176960"/>
    </source>
</evidence>
<evidence type="ECO:0000313" key="1">
    <source>
        <dbReference type="EMBL" id="CAI9122246.1"/>
    </source>
</evidence>
<dbReference type="Gene3D" id="2.150.10.10">
    <property type="entry name" value="Serralysin-like metalloprotease, C-terminal"/>
    <property type="match status" value="1"/>
</dbReference>
<sequence length="440" mass="42012">MAIITVVGASGTTVQVTVDGGLNASLASSYATTIQNAYSSSSLASFDLMAGGNADTAPGGASLVQGVVSVGGAYTLTGDYTNVLIGALTTESGILNTAVTVNAAGDTASTLSILASNLGSTDITVGDQSGTYVATAGTSTFDASASAGSWTVSTGAGTTNTITLGSGVNYVISEGKDTIDGSGGNDTVTLLGGSSTVSLGTGAVVVDAASSDSITVGDSSTVFGGFGSTVGFSGATGTVVGAIGDTITAASSLLVVHGTSNDIDVSGALTFISGTGTTTISAGTATIFGAAGLDAIVNTTSSAALFVGNEGNETIDGSSASLGLHAFAGVGNNTVIGGSAADTLVGGTGDSTLTGGSGAANYFIVTDGAAGGDYTITDFGSAAGNIMALYGYGLQNNDGLQSVLDSATVSGGNTTIQLADNSKITFVGVTDLTASNFNLS</sequence>
<dbReference type="RefSeq" id="WP_289843902.1">
    <property type="nucleotide sequence ID" value="NZ_CATKSH010000040.1"/>
</dbReference>
<dbReference type="InterPro" id="IPR011049">
    <property type="entry name" value="Serralysin-like_metalloprot_C"/>
</dbReference>
<gene>
    <name evidence="1" type="ORF">LMG32879_003106</name>
</gene>
<dbReference type="AlphaFoldDB" id="A0AA35Y4W0"/>
<name>A0AA35Y4W0_9PROT</name>
<proteinExistence type="predicted"/>
<dbReference type="SUPFAM" id="SSF51120">
    <property type="entry name" value="beta-Roll"/>
    <property type="match status" value="1"/>
</dbReference>
<dbReference type="EMBL" id="CATKSH010000040">
    <property type="protein sequence ID" value="CAI9122246.1"/>
    <property type="molecule type" value="Genomic_DNA"/>
</dbReference>
<reference evidence="1" key="1">
    <citation type="submission" date="2023-03" db="EMBL/GenBank/DDBJ databases">
        <authorList>
            <person name="Cleenwerck I."/>
        </authorList>
    </citation>
    <scope>NUCLEOTIDE SEQUENCE</scope>
    <source>
        <strain evidence="1">LMG 32879</strain>
    </source>
</reference>
<protein>
    <submittedName>
        <fullName evidence="1">Calcium-binding protein</fullName>
    </submittedName>
</protein>
<comment type="caution">
    <text evidence="1">The sequence shown here is derived from an EMBL/GenBank/DDBJ whole genome shotgun (WGS) entry which is preliminary data.</text>
</comment>
<accession>A0AA35Y4W0</accession>
<organism evidence="1 2">
    <name type="scientific">Brytella acorum</name>
    <dbReference type="NCBI Taxonomy" id="2959299"/>
    <lineage>
        <taxon>Bacteria</taxon>
        <taxon>Pseudomonadati</taxon>
        <taxon>Pseudomonadota</taxon>
        <taxon>Alphaproteobacteria</taxon>
        <taxon>Acetobacterales</taxon>
        <taxon>Acetobacteraceae</taxon>
        <taxon>Brytella</taxon>
    </lineage>
</organism>
<keyword evidence="2" id="KW-1185">Reference proteome</keyword>
<dbReference type="Proteomes" id="UP001176960">
    <property type="component" value="Unassembled WGS sequence"/>
</dbReference>